<organism evidence="1 2">
    <name type="scientific">Tritrichomonas musculus</name>
    <dbReference type="NCBI Taxonomy" id="1915356"/>
    <lineage>
        <taxon>Eukaryota</taxon>
        <taxon>Metamonada</taxon>
        <taxon>Parabasalia</taxon>
        <taxon>Tritrichomonadida</taxon>
        <taxon>Tritrichomonadidae</taxon>
        <taxon>Tritrichomonas</taxon>
    </lineage>
</organism>
<name>A0ABR2HHQ7_9EUKA</name>
<keyword evidence="2" id="KW-1185">Reference proteome</keyword>
<evidence type="ECO:0000313" key="1">
    <source>
        <dbReference type="EMBL" id="KAK8847751.1"/>
    </source>
</evidence>
<reference evidence="1 2" key="1">
    <citation type="submission" date="2024-04" db="EMBL/GenBank/DDBJ databases">
        <title>Tritrichomonas musculus Genome.</title>
        <authorList>
            <person name="Alves-Ferreira E."/>
            <person name="Grigg M."/>
            <person name="Lorenzi H."/>
            <person name="Galac M."/>
        </authorList>
    </citation>
    <scope>NUCLEOTIDE SEQUENCE [LARGE SCALE GENOMIC DNA]</scope>
    <source>
        <strain evidence="1 2">EAF2021</strain>
    </source>
</reference>
<comment type="caution">
    <text evidence="1">The sequence shown here is derived from an EMBL/GenBank/DDBJ whole genome shotgun (WGS) entry which is preliminary data.</text>
</comment>
<gene>
    <name evidence="1" type="ORF">M9Y10_018780</name>
</gene>
<protein>
    <submittedName>
        <fullName evidence="1">Uncharacterized protein</fullName>
    </submittedName>
</protein>
<dbReference type="EMBL" id="JAPFFF010000027">
    <property type="protein sequence ID" value="KAK8847751.1"/>
    <property type="molecule type" value="Genomic_DNA"/>
</dbReference>
<evidence type="ECO:0000313" key="2">
    <source>
        <dbReference type="Proteomes" id="UP001470230"/>
    </source>
</evidence>
<proteinExistence type="predicted"/>
<accession>A0ABR2HHQ7</accession>
<sequence>MHNDDKTYSEDELYSDIACLWADSGNLSINNEEVKKLISDKVRRELLYDEALKSLKSSKE</sequence>
<dbReference type="Proteomes" id="UP001470230">
    <property type="component" value="Unassembled WGS sequence"/>
</dbReference>